<name>A0A1Y2C395_9FUNG</name>
<evidence type="ECO:0000313" key="4">
    <source>
        <dbReference type="EMBL" id="ORY41523.1"/>
    </source>
</evidence>
<organism evidence="4 5">
    <name type="scientific">Rhizoclosmatium globosum</name>
    <dbReference type="NCBI Taxonomy" id="329046"/>
    <lineage>
        <taxon>Eukaryota</taxon>
        <taxon>Fungi</taxon>
        <taxon>Fungi incertae sedis</taxon>
        <taxon>Chytridiomycota</taxon>
        <taxon>Chytridiomycota incertae sedis</taxon>
        <taxon>Chytridiomycetes</taxon>
        <taxon>Chytridiales</taxon>
        <taxon>Chytriomycetaceae</taxon>
        <taxon>Rhizoclosmatium</taxon>
    </lineage>
</organism>
<dbReference type="Proteomes" id="UP000193642">
    <property type="component" value="Unassembled WGS sequence"/>
</dbReference>
<dbReference type="EMBL" id="MCGO01000031">
    <property type="protein sequence ID" value="ORY41523.1"/>
    <property type="molecule type" value="Genomic_DNA"/>
</dbReference>
<dbReference type="SUPFAM" id="SSF48403">
    <property type="entry name" value="Ankyrin repeat"/>
    <property type="match status" value="1"/>
</dbReference>
<keyword evidence="5" id="KW-1185">Reference proteome</keyword>
<feature type="domain" description="F-box" evidence="3">
    <location>
        <begin position="10"/>
        <end position="61"/>
    </location>
</feature>
<dbReference type="Pfam" id="PF00646">
    <property type="entry name" value="F-box"/>
    <property type="match status" value="1"/>
</dbReference>
<dbReference type="PANTHER" id="PTHR24198">
    <property type="entry name" value="ANKYRIN REPEAT AND PROTEIN KINASE DOMAIN-CONTAINING PROTEIN"/>
    <property type="match status" value="1"/>
</dbReference>
<dbReference type="PROSITE" id="PS50181">
    <property type="entry name" value="FBOX"/>
    <property type="match status" value="1"/>
</dbReference>
<dbReference type="SUPFAM" id="SSF81383">
    <property type="entry name" value="F-box domain"/>
    <property type="match status" value="1"/>
</dbReference>
<dbReference type="Gene3D" id="1.25.40.20">
    <property type="entry name" value="Ankyrin repeat-containing domain"/>
    <property type="match status" value="2"/>
</dbReference>
<dbReference type="AlphaFoldDB" id="A0A1Y2C395"/>
<accession>A0A1Y2C395</accession>
<protein>
    <recommendedName>
        <fullName evidence="3">F-box domain-containing protein</fullName>
    </recommendedName>
</protein>
<proteinExistence type="predicted"/>
<dbReference type="OrthoDB" id="426293at2759"/>
<dbReference type="PANTHER" id="PTHR24198:SF165">
    <property type="entry name" value="ANKYRIN REPEAT-CONTAINING PROTEIN-RELATED"/>
    <property type="match status" value="1"/>
</dbReference>
<evidence type="ECO:0000256" key="1">
    <source>
        <dbReference type="ARBA" id="ARBA00022737"/>
    </source>
</evidence>
<reference evidence="4 5" key="1">
    <citation type="submission" date="2016-07" db="EMBL/GenBank/DDBJ databases">
        <title>Pervasive Adenine N6-methylation of Active Genes in Fungi.</title>
        <authorList>
            <consortium name="DOE Joint Genome Institute"/>
            <person name="Mondo S.J."/>
            <person name="Dannebaum R.O."/>
            <person name="Kuo R.C."/>
            <person name="Labutti K."/>
            <person name="Haridas S."/>
            <person name="Kuo A."/>
            <person name="Salamov A."/>
            <person name="Ahrendt S.R."/>
            <person name="Lipzen A."/>
            <person name="Sullivan W."/>
            <person name="Andreopoulos W.B."/>
            <person name="Clum A."/>
            <person name="Lindquist E."/>
            <person name="Daum C."/>
            <person name="Ramamoorthy G.K."/>
            <person name="Gryganskyi A."/>
            <person name="Culley D."/>
            <person name="Magnuson J.K."/>
            <person name="James T.Y."/>
            <person name="O'Malley M.A."/>
            <person name="Stajich J.E."/>
            <person name="Spatafora J.W."/>
            <person name="Visel A."/>
            <person name="Grigoriev I.V."/>
        </authorList>
    </citation>
    <scope>NUCLEOTIDE SEQUENCE [LARGE SCALE GENOMIC DNA]</scope>
    <source>
        <strain evidence="4 5">JEL800</strain>
    </source>
</reference>
<dbReference type="GO" id="GO:0005737">
    <property type="term" value="C:cytoplasm"/>
    <property type="evidence" value="ECO:0007669"/>
    <property type="project" value="TreeGrafter"/>
</dbReference>
<sequence length="677" mass="76028">METTISALNKSLLQSLPAEIIQLIFRRLPFDGLLEFCLTCKTVYIASPIASMRSANTFVKLWSIQSSIKSIWQLLEQENLASDNWVSLPFPLQAAIFHQTLIAPDGLKEIKNYPMFTVSNKYLMALVKAVFEELNFQPTNQFLCWACELEHVEVVGICLKNPRIDVSGHRNAALDVAHASKNTHIVKLLLKDPRFDRMNFQRGITYLNLLCLYGMYEELQSWILDPRIDPSVDNSLALYLGVDVGHLEIVDILLSDGRVNPNDRNVLQWAAKKGRVGIVERILRDSRVDPSLHNNFALLSAVGENHTPLIQRLLSDSRIDVTRDDDALFIEACRCRYVPLIEALLLDGRSDPTAQENQALKHAIRHHHSLVIDTLLADPRIDPKFENCAILSMSVPNYLIHTFLLHPRMNLLSESARVLVEAINNNRSDIVQLLLWDGQINPCAENLAALVSAVPGWNTSSSSARHIHYDSYGHGRAGLDEPMGLPPVVSARVAQVVPMRGRVDAGLMEKLRTGTRIRIRNATKEAPRGELVDAACLKSPKVIHAGSDNVELSEIVGQVFQTDKFELFLAEAARNMHLDPSETHAMTCEGGLIFSKKFEDVPIYDGTTEFSFYRDLELLDEELTIDSVVLVEFTISTSEQHSRPHLHFKPQSVTLLYRGGGEVENVEEDEEDEDVVV</sequence>
<dbReference type="SMART" id="SM00248">
    <property type="entry name" value="ANK"/>
    <property type="match status" value="5"/>
</dbReference>
<keyword evidence="2" id="KW-0040">ANK repeat</keyword>
<gene>
    <name evidence="4" type="ORF">BCR33DRAFT_852054</name>
</gene>
<dbReference type="InterPro" id="IPR002110">
    <property type="entry name" value="Ankyrin_rpt"/>
</dbReference>
<comment type="caution">
    <text evidence="4">The sequence shown here is derived from an EMBL/GenBank/DDBJ whole genome shotgun (WGS) entry which is preliminary data.</text>
</comment>
<dbReference type="InterPro" id="IPR036770">
    <property type="entry name" value="Ankyrin_rpt-contain_sf"/>
</dbReference>
<dbReference type="InterPro" id="IPR036047">
    <property type="entry name" value="F-box-like_dom_sf"/>
</dbReference>
<evidence type="ECO:0000259" key="3">
    <source>
        <dbReference type="PROSITE" id="PS50181"/>
    </source>
</evidence>
<keyword evidence="1" id="KW-0677">Repeat</keyword>
<evidence type="ECO:0000313" key="5">
    <source>
        <dbReference type="Proteomes" id="UP000193642"/>
    </source>
</evidence>
<evidence type="ECO:0000256" key="2">
    <source>
        <dbReference type="ARBA" id="ARBA00023043"/>
    </source>
</evidence>
<dbReference type="InterPro" id="IPR001810">
    <property type="entry name" value="F-box_dom"/>
</dbReference>